<organism evidence="2 3">
    <name type="scientific">Nephila pilipes</name>
    <name type="common">Giant wood spider</name>
    <name type="synonym">Nephila maculata</name>
    <dbReference type="NCBI Taxonomy" id="299642"/>
    <lineage>
        <taxon>Eukaryota</taxon>
        <taxon>Metazoa</taxon>
        <taxon>Ecdysozoa</taxon>
        <taxon>Arthropoda</taxon>
        <taxon>Chelicerata</taxon>
        <taxon>Arachnida</taxon>
        <taxon>Araneae</taxon>
        <taxon>Araneomorphae</taxon>
        <taxon>Entelegynae</taxon>
        <taxon>Araneoidea</taxon>
        <taxon>Nephilidae</taxon>
        <taxon>Nephila</taxon>
    </lineage>
</organism>
<keyword evidence="1" id="KW-0812">Transmembrane</keyword>
<dbReference type="AlphaFoldDB" id="A0A8X6PCF9"/>
<evidence type="ECO:0000313" key="3">
    <source>
        <dbReference type="Proteomes" id="UP000887013"/>
    </source>
</evidence>
<comment type="caution">
    <text evidence="2">The sequence shown here is derived from an EMBL/GenBank/DDBJ whole genome shotgun (WGS) entry which is preliminary data.</text>
</comment>
<proteinExistence type="predicted"/>
<keyword evidence="1" id="KW-1133">Transmembrane helix</keyword>
<name>A0A8X6PCF9_NEPPI</name>
<dbReference type="EMBL" id="BMAW01114696">
    <property type="protein sequence ID" value="GFT62878.1"/>
    <property type="molecule type" value="Genomic_DNA"/>
</dbReference>
<protein>
    <submittedName>
        <fullName evidence="2">Uncharacterized protein</fullName>
    </submittedName>
</protein>
<keyword evidence="1" id="KW-0472">Membrane</keyword>
<accession>A0A8X6PCF9</accession>
<evidence type="ECO:0000313" key="2">
    <source>
        <dbReference type="EMBL" id="GFT62878.1"/>
    </source>
</evidence>
<feature type="transmembrane region" description="Helical" evidence="1">
    <location>
        <begin position="60"/>
        <end position="82"/>
    </location>
</feature>
<reference evidence="2" key="1">
    <citation type="submission" date="2020-08" db="EMBL/GenBank/DDBJ databases">
        <title>Multicomponent nature underlies the extraordinary mechanical properties of spider dragline silk.</title>
        <authorList>
            <person name="Kono N."/>
            <person name="Nakamura H."/>
            <person name="Mori M."/>
            <person name="Yoshida Y."/>
            <person name="Ohtoshi R."/>
            <person name="Malay A.D."/>
            <person name="Moran D.A.P."/>
            <person name="Tomita M."/>
            <person name="Numata K."/>
            <person name="Arakawa K."/>
        </authorList>
    </citation>
    <scope>NUCLEOTIDE SEQUENCE</scope>
</reference>
<evidence type="ECO:0000256" key="1">
    <source>
        <dbReference type="SAM" id="Phobius"/>
    </source>
</evidence>
<gene>
    <name evidence="2" type="ORF">NPIL_334801</name>
</gene>
<keyword evidence="3" id="KW-1185">Reference proteome</keyword>
<dbReference type="Proteomes" id="UP000887013">
    <property type="component" value="Unassembled WGS sequence"/>
</dbReference>
<sequence length="84" mass="9236">MPCWIVDGLAGLLGVSPLSPSGALEKRSSTWKPLNESCALGLFLRLCPRHLLPPSKCRPLLLFAVLCVLFEDLPAILFSVLWTF</sequence>